<organism evidence="4 5">
    <name type="scientific">Geobacillus kaustophilus</name>
    <dbReference type="NCBI Taxonomy" id="1462"/>
    <lineage>
        <taxon>Bacteria</taxon>
        <taxon>Bacillati</taxon>
        <taxon>Bacillota</taxon>
        <taxon>Bacilli</taxon>
        <taxon>Bacillales</taxon>
        <taxon>Anoxybacillaceae</taxon>
        <taxon>Geobacillus</taxon>
        <taxon>Geobacillus thermoleovorans group</taxon>
    </lineage>
</organism>
<protein>
    <recommendedName>
        <fullName evidence="6">Prepilin-type N-terminal cleavage/methylation domain protein</fullName>
    </recommendedName>
</protein>
<dbReference type="PATRIC" id="fig|1462.6.peg.487"/>
<accession>A0A0D8BZS7</accession>
<evidence type="ECO:0000313" key="4">
    <source>
        <dbReference type="EMBL" id="KJE28882.1"/>
    </source>
</evidence>
<proteinExistence type="predicted"/>
<dbReference type="EMBL" id="JYBP01000003">
    <property type="protein sequence ID" value="KJE28882.1"/>
    <property type="molecule type" value="Genomic_DNA"/>
</dbReference>
<dbReference type="RefSeq" id="WP_044730698.1">
    <property type="nucleotide sequence ID" value="NZ_JYBP01000003.1"/>
</dbReference>
<dbReference type="GO" id="GO:0030420">
    <property type="term" value="P:establishment of competence for transformation"/>
    <property type="evidence" value="ECO:0007669"/>
    <property type="project" value="UniProtKB-KW"/>
</dbReference>
<evidence type="ECO:0000256" key="3">
    <source>
        <dbReference type="SAM" id="Phobius"/>
    </source>
</evidence>
<dbReference type="SUPFAM" id="SSF54523">
    <property type="entry name" value="Pili subunits"/>
    <property type="match status" value="1"/>
</dbReference>
<evidence type="ECO:0000256" key="2">
    <source>
        <dbReference type="ARBA" id="ARBA00023287"/>
    </source>
</evidence>
<dbReference type="Pfam" id="PF07963">
    <property type="entry name" value="N_methyl"/>
    <property type="match status" value="1"/>
</dbReference>
<feature type="transmembrane region" description="Helical" evidence="3">
    <location>
        <begin position="12"/>
        <end position="36"/>
    </location>
</feature>
<sequence length="153" mass="16846">MLIRMKRGMTLIELLAVLVIIGIMAMIIGLAMWTMIDRARERAFVSDAYGLYEAARLYVGAEKVEFLPARSSAALSYGELVENGLLDPISDPFTGTVLSPKTNPSYVLVTKREDGGIDYAVCLKGETKQLCTYDGREQPIPVEALGTEAIRNR</sequence>
<comment type="caution">
    <text evidence="4">The sequence shown here is derived from an EMBL/GenBank/DDBJ whole genome shotgun (WGS) entry which is preliminary data.</text>
</comment>
<evidence type="ECO:0008006" key="6">
    <source>
        <dbReference type="Google" id="ProtNLM"/>
    </source>
</evidence>
<dbReference type="InterPro" id="IPR012902">
    <property type="entry name" value="N_methyl_site"/>
</dbReference>
<keyword evidence="2" id="KW-0178">Competence</keyword>
<evidence type="ECO:0000256" key="1">
    <source>
        <dbReference type="ARBA" id="ARBA00004241"/>
    </source>
</evidence>
<keyword evidence="3" id="KW-0472">Membrane</keyword>
<dbReference type="AlphaFoldDB" id="A0A0D8BZS7"/>
<dbReference type="OrthoDB" id="2965620at2"/>
<gene>
    <name evidence="4" type="ORF">LG52_370</name>
</gene>
<dbReference type="PROSITE" id="PS00409">
    <property type="entry name" value="PROKAR_NTER_METHYL"/>
    <property type="match status" value="1"/>
</dbReference>
<dbReference type="Gene3D" id="3.30.700.10">
    <property type="entry name" value="Glycoprotein, Type 4 Pilin"/>
    <property type="match status" value="1"/>
</dbReference>
<dbReference type="InterPro" id="IPR045584">
    <property type="entry name" value="Pilin-like"/>
</dbReference>
<name>A0A0D8BZS7_GEOKU</name>
<dbReference type="GO" id="GO:0009986">
    <property type="term" value="C:cell surface"/>
    <property type="evidence" value="ECO:0007669"/>
    <property type="project" value="UniProtKB-SubCell"/>
</dbReference>
<dbReference type="Proteomes" id="UP000032522">
    <property type="component" value="Unassembled WGS sequence"/>
</dbReference>
<keyword evidence="3" id="KW-0812">Transmembrane</keyword>
<reference evidence="4 5" key="1">
    <citation type="submission" date="2015-01" db="EMBL/GenBank/DDBJ databases">
        <authorList>
            <person name="Filippidou S."/>
            <person name="Jeanneret N."/>
            <person name="Russel-Delif L."/>
            <person name="Junier T."/>
            <person name="Wunderlin T."/>
            <person name="Molina V."/>
            <person name="Johnson S.L."/>
            <person name="Davenport K.W."/>
            <person name="Chain P.S."/>
            <person name="Dorador C."/>
            <person name="Junier P."/>
        </authorList>
    </citation>
    <scope>NUCLEOTIDE SEQUENCE [LARGE SCALE GENOMIC DNA]</scope>
    <source>
        <strain evidence="4 5">Et7/4</strain>
    </source>
</reference>
<dbReference type="NCBIfam" id="TIGR02532">
    <property type="entry name" value="IV_pilin_GFxxxE"/>
    <property type="match status" value="1"/>
</dbReference>
<keyword evidence="3" id="KW-1133">Transmembrane helix</keyword>
<comment type="subcellular location">
    <subcellularLocation>
        <location evidence="1">Cell surface</location>
    </subcellularLocation>
</comment>
<evidence type="ECO:0000313" key="5">
    <source>
        <dbReference type="Proteomes" id="UP000032522"/>
    </source>
</evidence>